<sequence>MLALQSAPLHLRDQINSISSSASTSRHQQHQALFYRECDLKQDLSVTNAKIIMHHNLTNNIINTSSSSPSSGSSNHSKNSIQFDPTYNNLPSAPLTPIQNCTGPYEESSPLQTPIKKINDRIDQMSIEDCSKEKIVLILTAMTLYYDVYSLVG</sequence>
<organism evidence="2 3">
    <name type="scientific">Lobosporangium transversale</name>
    <dbReference type="NCBI Taxonomy" id="64571"/>
    <lineage>
        <taxon>Eukaryota</taxon>
        <taxon>Fungi</taxon>
        <taxon>Fungi incertae sedis</taxon>
        <taxon>Mucoromycota</taxon>
        <taxon>Mortierellomycotina</taxon>
        <taxon>Mortierellomycetes</taxon>
        <taxon>Mortierellales</taxon>
        <taxon>Mortierellaceae</taxon>
        <taxon>Lobosporangium</taxon>
    </lineage>
</organism>
<comment type="caution">
    <text evidence="2">The sequence shown here is derived from an EMBL/GenBank/DDBJ whole genome shotgun (WGS) entry which is preliminary data.</text>
</comment>
<gene>
    <name evidence="2" type="ORF">BCR41DRAFT_375075</name>
</gene>
<accession>A0A1Y2G878</accession>
<dbReference type="GeneID" id="33568757"/>
<dbReference type="RefSeq" id="XP_021876343.1">
    <property type="nucleotide sequence ID" value="XM_022026914.1"/>
</dbReference>
<dbReference type="OrthoDB" id="2427604at2759"/>
<evidence type="ECO:0000256" key="1">
    <source>
        <dbReference type="SAM" id="MobiDB-lite"/>
    </source>
</evidence>
<protein>
    <submittedName>
        <fullName evidence="2">Uncharacterized protein</fullName>
    </submittedName>
</protein>
<feature type="region of interest" description="Disordered" evidence="1">
    <location>
        <begin position="63"/>
        <end position="86"/>
    </location>
</feature>
<dbReference type="EMBL" id="MCFF01000060">
    <property type="protein sequence ID" value="ORZ04066.1"/>
    <property type="molecule type" value="Genomic_DNA"/>
</dbReference>
<dbReference type="Proteomes" id="UP000193648">
    <property type="component" value="Unassembled WGS sequence"/>
</dbReference>
<keyword evidence="3" id="KW-1185">Reference proteome</keyword>
<evidence type="ECO:0000313" key="2">
    <source>
        <dbReference type="EMBL" id="ORZ04066.1"/>
    </source>
</evidence>
<proteinExistence type="predicted"/>
<name>A0A1Y2G878_9FUNG</name>
<dbReference type="AlphaFoldDB" id="A0A1Y2G878"/>
<dbReference type="InParanoid" id="A0A1Y2G878"/>
<reference evidence="2 3" key="1">
    <citation type="submission" date="2016-07" db="EMBL/GenBank/DDBJ databases">
        <title>Pervasive Adenine N6-methylation of Active Genes in Fungi.</title>
        <authorList>
            <consortium name="DOE Joint Genome Institute"/>
            <person name="Mondo S.J."/>
            <person name="Dannebaum R.O."/>
            <person name="Kuo R.C."/>
            <person name="Labutti K."/>
            <person name="Haridas S."/>
            <person name="Kuo A."/>
            <person name="Salamov A."/>
            <person name="Ahrendt S.R."/>
            <person name="Lipzen A."/>
            <person name="Sullivan W."/>
            <person name="Andreopoulos W.B."/>
            <person name="Clum A."/>
            <person name="Lindquist E."/>
            <person name="Daum C."/>
            <person name="Ramamoorthy G.K."/>
            <person name="Gryganskyi A."/>
            <person name="Culley D."/>
            <person name="Magnuson J.K."/>
            <person name="James T.Y."/>
            <person name="O'Malley M.A."/>
            <person name="Stajich J.E."/>
            <person name="Spatafora J.W."/>
            <person name="Visel A."/>
            <person name="Grigoriev I.V."/>
        </authorList>
    </citation>
    <scope>NUCLEOTIDE SEQUENCE [LARGE SCALE GENOMIC DNA]</scope>
    <source>
        <strain evidence="2 3">NRRL 3116</strain>
    </source>
</reference>
<feature type="compositionally biased region" description="Low complexity" evidence="1">
    <location>
        <begin position="63"/>
        <end position="81"/>
    </location>
</feature>
<evidence type="ECO:0000313" key="3">
    <source>
        <dbReference type="Proteomes" id="UP000193648"/>
    </source>
</evidence>